<name>A0ABR6L2A8_9HYPH</name>
<dbReference type="Proteomes" id="UP000539538">
    <property type="component" value="Unassembled WGS sequence"/>
</dbReference>
<evidence type="ECO:0000313" key="1">
    <source>
        <dbReference type="EMBL" id="MBB4650888.1"/>
    </source>
</evidence>
<sequence length="280" mass="31380">MIGTKRFFRPPLVTKEQFLQFREEKRAHRICFANTHANALAPYKGKFPYKFSVPFSNTIQPVFEHETGLSLHSSQYGGVWCGLSEGEKAAVDKFVTSRRENVFLRDYLDASVALSMHYDGQTRTAVGELEYAAKYHRDEAAISKLIDLGAAFVSSTQNYKKSRAIAPVPPRAGKDFDLPSVISAGICDRLKIDNVAAGIWGKEKAQLKEKSLSEKWDALETAKFIPNDDLKKYESIILVDDLYQSGCTINFVGNRLQHFSQIDIFGLSIVKSAGDQDNIK</sequence>
<dbReference type="InterPro" id="IPR029057">
    <property type="entry name" value="PRTase-like"/>
</dbReference>
<proteinExistence type="predicted"/>
<protein>
    <submittedName>
        <fullName evidence="1">Amidophosphoribosyltransferase</fullName>
    </submittedName>
</protein>
<comment type="caution">
    <text evidence="1">The sequence shown here is derived from an EMBL/GenBank/DDBJ whole genome shotgun (WGS) entry which is preliminary data.</text>
</comment>
<reference evidence="1 2" key="1">
    <citation type="submission" date="2020-08" db="EMBL/GenBank/DDBJ databases">
        <title>Genomic Encyclopedia of Type Strains, Phase IV (KMG-IV): sequencing the most valuable type-strain genomes for metagenomic binning, comparative biology and taxonomic classification.</title>
        <authorList>
            <person name="Goeker M."/>
        </authorList>
    </citation>
    <scope>NUCLEOTIDE SEQUENCE [LARGE SCALE GENOMIC DNA]</scope>
    <source>
        <strain evidence="1 2">DSM 7050</strain>
    </source>
</reference>
<accession>A0ABR6L2A8</accession>
<organism evidence="1 2">
    <name type="scientific">Aminobacter niigataensis</name>
    <dbReference type="NCBI Taxonomy" id="83265"/>
    <lineage>
        <taxon>Bacteria</taxon>
        <taxon>Pseudomonadati</taxon>
        <taxon>Pseudomonadota</taxon>
        <taxon>Alphaproteobacteria</taxon>
        <taxon>Hyphomicrobiales</taxon>
        <taxon>Phyllobacteriaceae</taxon>
        <taxon>Aminobacter</taxon>
    </lineage>
</organism>
<dbReference type="RefSeq" id="WP_183262871.1">
    <property type="nucleotide sequence ID" value="NZ_BAAAVZ010000013.1"/>
</dbReference>
<evidence type="ECO:0000313" key="2">
    <source>
        <dbReference type="Proteomes" id="UP000539538"/>
    </source>
</evidence>
<gene>
    <name evidence="1" type="ORF">GGQ99_002651</name>
</gene>
<dbReference type="EMBL" id="JACHOT010000003">
    <property type="protein sequence ID" value="MBB4650888.1"/>
    <property type="molecule type" value="Genomic_DNA"/>
</dbReference>
<dbReference type="SUPFAM" id="SSF53271">
    <property type="entry name" value="PRTase-like"/>
    <property type="match status" value="1"/>
</dbReference>
<keyword evidence="2" id="KW-1185">Reference proteome</keyword>